<protein>
    <submittedName>
        <fullName evidence="3">Uncharacterized protein</fullName>
    </submittedName>
</protein>
<dbReference type="PANTHER" id="PTHR44757">
    <property type="entry name" value="DIGUANYLATE CYCLASE DGCP"/>
    <property type="match status" value="1"/>
</dbReference>
<dbReference type="Pfam" id="PF00990">
    <property type="entry name" value="GGDEF"/>
    <property type="match status" value="1"/>
</dbReference>
<dbReference type="InterPro" id="IPR052155">
    <property type="entry name" value="Biofilm_reg_signaling"/>
</dbReference>
<keyword evidence="4" id="KW-1185">Reference proteome</keyword>
<dbReference type="SMART" id="SM00052">
    <property type="entry name" value="EAL"/>
    <property type="match status" value="1"/>
</dbReference>
<dbReference type="InterPro" id="IPR001633">
    <property type="entry name" value="EAL_dom"/>
</dbReference>
<dbReference type="EMBL" id="QHLY01000012">
    <property type="protein sequence ID" value="PXA67109.1"/>
    <property type="molecule type" value="Genomic_DNA"/>
</dbReference>
<dbReference type="Gene3D" id="3.30.70.270">
    <property type="match status" value="1"/>
</dbReference>
<dbReference type="RefSeq" id="WP_110126793.1">
    <property type="nucleotide sequence ID" value="NZ_QHLY01000012.1"/>
</dbReference>
<gene>
    <name evidence="3" type="ORF">CTB96_10090</name>
</gene>
<dbReference type="PANTHER" id="PTHR44757:SF2">
    <property type="entry name" value="BIOFILM ARCHITECTURE MAINTENANCE PROTEIN MBAA"/>
    <property type="match status" value="1"/>
</dbReference>
<name>A0A317ZPR3_9MICO</name>
<dbReference type="CDD" id="cd01948">
    <property type="entry name" value="EAL"/>
    <property type="match status" value="1"/>
</dbReference>
<dbReference type="InterPro" id="IPR029787">
    <property type="entry name" value="Nucleotide_cyclase"/>
</dbReference>
<organism evidence="3 4">
    <name type="scientific">Cryobacterium arcticum</name>
    <dbReference type="NCBI Taxonomy" id="670052"/>
    <lineage>
        <taxon>Bacteria</taxon>
        <taxon>Bacillati</taxon>
        <taxon>Actinomycetota</taxon>
        <taxon>Actinomycetes</taxon>
        <taxon>Micrococcales</taxon>
        <taxon>Microbacteriaceae</taxon>
        <taxon>Cryobacterium</taxon>
    </lineage>
</organism>
<feature type="domain" description="EAL" evidence="1">
    <location>
        <begin position="326"/>
        <end position="579"/>
    </location>
</feature>
<dbReference type="NCBIfam" id="TIGR00254">
    <property type="entry name" value="GGDEF"/>
    <property type="match status" value="1"/>
</dbReference>
<dbReference type="Gene3D" id="3.20.20.450">
    <property type="entry name" value="EAL domain"/>
    <property type="match status" value="1"/>
</dbReference>
<dbReference type="SUPFAM" id="SSF55073">
    <property type="entry name" value="Nucleotide cyclase"/>
    <property type="match status" value="1"/>
</dbReference>
<dbReference type="CDD" id="cd01949">
    <property type="entry name" value="GGDEF"/>
    <property type="match status" value="1"/>
</dbReference>
<feature type="domain" description="GGDEF" evidence="2">
    <location>
        <begin position="179"/>
        <end position="316"/>
    </location>
</feature>
<dbReference type="Pfam" id="PF00563">
    <property type="entry name" value="EAL"/>
    <property type="match status" value="1"/>
</dbReference>
<dbReference type="InterPro" id="IPR043128">
    <property type="entry name" value="Rev_trsase/Diguanyl_cyclase"/>
</dbReference>
<sequence>MSIASDTDLGRVERVLRLADLATSPKLVPAATPVTEIDRLFRADRNLRSLVIHENGIYSLLTREQVEHALTGRLGYGRGLHARSTAVQMLPANSFTLPGSMALASAAQHILDSPEGSRHRDVLVVTDDGPRVVSVSQIFERLSADFRHAALHDSLTGLPNRRHLGERGEALARGNANLAGIAVLYIDLDGFKAINDTFGHRAGDEVLAGFAERLGRIIRPADVLARLGGDEFAILLVGVSEMQALAVADRVVAGSSVPFDCDGNILHLSASVGIAMPGDVPAEPELTRLEALLRHADGAMLKAKQAGKRQVARLDGHDEAAPIARNALIRRRLPSAFETRRFTLHYQPQLDLVSGDNSTVEALLRWTDSELGMVSPAEFIPIMELSGDIHRIGLRVINEVCMQARRWLDAGVPRRVGINVSPVQLATRRVVSELLSALARHGVPPDLIQVEITEGAAITNLPRAIGQLQQLRDAGISIALDDYGTGFSSLAMLRNLPLNIVKIDKSFIDNIDTSAADALLVRGVIDTAHALGLKVTAEGVERPCQLRLLRELGCDIAQGFLISRPVAPDDLPPLTARTPLLEWH</sequence>
<dbReference type="Proteomes" id="UP000246722">
    <property type="component" value="Unassembled WGS sequence"/>
</dbReference>
<evidence type="ECO:0000259" key="1">
    <source>
        <dbReference type="PROSITE" id="PS50883"/>
    </source>
</evidence>
<comment type="caution">
    <text evidence="3">The sequence shown here is derived from an EMBL/GenBank/DDBJ whole genome shotgun (WGS) entry which is preliminary data.</text>
</comment>
<evidence type="ECO:0000259" key="2">
    <source>
        <dbReference type="PROSITE" id="PS50887"/>
    </source>
</evidence>
<dbReference type="AlphaFoldDB" id="A0A317ZPR3"/>
<evidence type="ECO:0000313" key="3">
    <source>
        <dbReference type="EMBL" id="PXA67109.1"/>
    </source>
</evidence>
<dbReference type="InterPro" id="IPR035919">
    <property type="entry name" value="EAL_sf"/>
</dbReference>
<evidence type="ECO:0000313" key="4">
    <source>
        <dbReference type="Proteomes" id="UP000246722"/>
    </source>
</evidence>
<reference evidence="3 4" key="1">
    <citation type="submission" date="2018-05" db="EMBL/GenBank/DDBJ databases">
        <title>Genetic diversity of glacier-inhabiting Cryobacterium bacteria in China and description of Cryobacterium mengkeensis sp. nov. and Arthrobacter glacialis sp. nov.</title>
        <authorList>
            <person name="Liu Q."/>
            <person name="Xin Y.-H."/>
        </authorList>
    </citation>
    <scope>NUCLEOTIDE SEQUENCE [LARGE SCALE GENOMIC DNA]</scope>
    <source>
        <strain evidence="3 4">SK-1</strain>
    </source>
</reference>
<dbReference type="InterPro" id="IPR000160">
    <property type="entry name" value="GGDEF_dom"/>
</dbReference>
<dbReference type="OrthoDB" id="23692at2"/>
<proteinExistence type="predicted"/>
<dbReference type="PROSITE" id="PS50887">
    <property type="entry name" value="GGDEF"/>
    <property type="match status" value="1"/>
</dbReference>
<dbReference type="SUPFAM" id="SSF141868">
    <property type="entry name" value="EAL domain-like"/>
    <property type="match status" value="1"/>
</dbReference>
<dbReference type="SMART" id="SM00267">
    <property type="entry name" value="GGDEF"/>
    <property type="match status" value="1"/>
</dbReference>
<accession>A0A317ZPR3</accession>
<dbReference type="PROSITE" id="PS50883">
    <property type="entry name" value="EAL"/>
    <property type="match status" value="1"/>
</dbReference>